<evidence type="ECO:0000259" key="8">
    <source>
        <dbReference type="Pfam" id="PF04715"/>
    </source>
</evidence>
<dbReference type="EMBL" id="JACHDB010000002">
    <property type="protein sequence ID" value="MBB5436037.1"/>
    <property type="molecule type" value="Genomic_DNA"/>
</dbReference>
<dbReference type="EC" id="2.6.1.85" evidence="2"/>
<comment type="similarity">
    <text evidence="1">In the C-terminal section; belongs to the anthranilate synthase component I family.</text>
</comment>
<dbReference type="InterPro" id="IPR019999">
    <property type="entry name" value="Anth_synth_I-like"/>
</dbReference>
<dbReference type="PANTHER" id="PTHR11236">
    <property type="entry name" value="AMINOBENZOATE/ANTHRANILATE SYNTHASE"/>
    <property type="match status" value="1"/>
</dbReference>
<evidence type="ECO:0000313" key="9">
    <source>
        <dbReference type="EMBL" id="MBB5436037.1"/>
    </source>
</evidence>
<dbReference type="InterPro" id="IPR006221">
    <property type="entry name" value="TrpG/PapA_dom"/>
</dbReference>
<comment type="caution">
    <text evidence="9">The sequence shown here is derived from an EMBL/GenBank/DDBJ whole genome shotgun (WGS) entry which is preliminary data.</text>
</comment>
<feature type="region of interest" description="Disordered" evidence="5">
    <location>
        <begin position="207"/>
        <end position="238"/>
    </location>
</feature>
<sequence>MHDDPLGSGAHPSGARPRVLLVDNHDSYTWNLHQLIWQVAGVEPVTVRNDEVDPAEVLAAGHTHLVISPGPGTPLRGGDVGRVPELLAAFPGPVLGVCLGHQALAAAFGGDVRRAPEAMHGRVDAVAHDGAGVFAGLPQGFRCVRYHSLAVPEPLPAELEVAARAADGVVMGLRHRTRPLHGVQFHPESVETEHGRELIANFLRMGAPQRAAGPAEPPRTRERPGAGDRPPRPAAVPVHARPVHLPARAEDVFGALHAADEHAFWLDSARTAYGMGRYSFLGSVDTRRDPLLRYTAGPGAPRVEEVRGTEVRRLGGDIFAELRRRLEADRVDPAAFPLPFLGGLVGYLGYGAARGAGPDGAGAGPVRPDPRGPDAAFLTVRRFLAVDHLTGAAWLVHAGGTAAEAEEWFDGYLARLRGVAPLPPPPAPEPPAAPARPGVDRRTYLRDLAEVRRWLLDGESYEACYTYGIGVPAPDAPDGLFAAYRRLRRDNPAPYAAYLRTGPRTVLSASPERFLTVDGAGWAHSKPIKGTAPRRADPVLDAAEAERLPADAKTHGENLMIADLIRNDLGRVCEPGTVQVPRLMGVESYATVHQLVTSVQGRLRPGRDALDCLRALFPGGSMTGAPKERTVALLEGLEAEPRGPYAGCLGYLGFNGTADLSIVIRTLVCDPGGARLGTGGAVTALSDPEEEYRETLLKAAAVLACLGAEPPGAAAAPRADDSRGGGRGTSPRAAPAGTAAGA</sequence>
<keyword evidence="4" id="KW-0315">Glutamine amidotransferase</keyword>
<name>A0A7W8QT26_9ACTN</name>
<keyword evidence="10" id="KW-1185">Reference proteome</keyword>
<dbReference type="SUPFAM" id="SSF56322">
    <property type="entry name" value="ADC synthase"/>
    <property type="match status" value="1"/>
</dbReference>
<dbReference type="PRINTS" id="PR00097">
    <property type="entry name" value="ANTSNTHASEII"/>
</dbReference>
<dbReference type="InterPro" id="IPR015890">
    <property type="entry name" value="Chorismate_C"/>
</dbReference>
<dbReference type="Pfam" id="PF00425">
    <property type="entry name" value="Chorismate_bind"/>
    <property type="match status" value="1"/>
</dbReference>
<dbReference type="GO" id="GO:0008153">
    <property type="term" value="P:4-aminobenzoate biosynthetic process"/>
    <property type="evidence" value="ECO:0007669"/>
    <property type="project" value="TreeGrafter"/>
</dbReference>
<feature type="region of interest" description="Disordered" evidence="5">
    <location>
        <begin position="711"/>
        <end position="742"/>
    </location>
</feature>
<keyword evidence="3 9" id="KW-0808">Transferase</keyword>
<feature type="compositionally biased region" description="Basic and acidic residues" evidence="5">
    <location>
        <begin position="218"/>
        <end position="231"/>
    </location>
</feature>
<feature type="domain" description="Anthranilate synthase component I N-terminal" evidence="8">
    <location>
        <begin position="251"/>
        <end position="391"/>
    </location>
</feature>
<dbReference type="RefSeq" id="WP_184399285.1">
    <property type="nucleotide sequence ID" value="NZ_JACHDB010000002.1"/>
</dbReference>
<dbReference type="Proteomes" id="UP000572635">
    <property type="component" value="Unassembled WGS sequence"/>
</dbReference>
<feature type="compositionally biased region" description="Low complexity" evidence="5">
    <location>
        <begin position="729"/>
        <end position="742"/>
    </location>
</feature>
<gene>
    <name evidence="9" type="ORF">HDA36_006185</name>
</gene>
<dbReference type="FunFam" id="3.40.50.880:FF:000003">
    <property type="entry name" value="Anthranilate synthase component II"/>
    <property type="match status" value="1"/>
</dbReference>
<dbReference type="GO" id="GO:0000162">
    <property type="term" value="P:L-tryptophan biosynthetic process"/>
    <property type="evidence" value="ECO:0007669"/>
    <property type="project" value="TreeGrafter"/>
</dbReference>
<dbReference type="Gene3D" id="3.60.120.10">
    <property type="entry name" value="Anthranilate synthase"/>
    <property type="match status" value="1"/>
</dbReference>
<dbReference type="GO" id="GO:0046820">
    <property type="term" value="F:4-amino-4-deoxychorismate synthase activity"/>
    <property type="evidence" value="ECO:0007669"/>
    <property type="project" value="UniProtKB-EC"/>
</dbReference>
<feature type="domain" description="Chorismate-utilising enzyme C-terminal" evidence="7">
    <location>
        <begin position="441"/>
        <end position="698"/>
    </location>
</feature>
<proteinExistence type="inferred from homology"/>
<evidence type="ECO:0000256" key="3">
    <source>
        <dbReference type="ARBA" id="ARBA00022679"/>
    </source>
</evidence>
<dbReference type="InterPro" id="IPR006805">
    <property type="entry name" value="Anth_synth_I_N"/>
</dbReference>
<dbReference type="Gene3D" id="3.40.50.880">
    <property type="match status" value="1"/>
</dbReference>
<evidence type="ECO:0000256" key="1">
    <source>
        <dbReference type="ARBA" id="ARBA00005970"/>
    </source>
</evidence>
<dbReference type="Pfam" id="PF04715">
    <property type="entry name" value="Anth_synt_I_N"/>
    <property type="match status" value="1"/>
</dbReference>
<organism evidence="9 10">
    <name type="scientific">Nocardiopsis composta</name>
    <dbReference type="NCBI Taxonomy" id="157465"/>
    <lineage>
        <taxon>Bacteria</taxon>
        <taxon>Bacillati</taxon>
        <taxon>Actinomycetota</taxon>
        <taxon>Actinomycetes</taxon>
        <taxon>Streptosporangiales</taxon>
        <taxon>Nocardiopsidaceae</taxon>
        <taxon>Nocardiopsis</taxon>
    </lineage>
</organism>
<dbReference type="NCBIfam" id="TIGR00566">
    <property type="entry name" value="trpG_papA"/>
    <property type="match status" value="1"/>
</dbReference>
<keyword evidence="9" id="KW-0032">Aminotransferase</keyword>
<evidence type="ECO:0000259" key="6">
    <source>
        <dbReference type="Pfam" id="PF00117"/>
    </source>
</evidence>
<dbReference type="PRINTS" id="PR00099">
    <property type="entry name" value="CPSGATASE"/>
</dbReference>
<evidence type="ECO:0000313" key="10">
    <source>
        <dbReference type="Proteomes" id="UP000572635"/>
    </source>
</evidence>
<dbReference type="GO" id="GO:0005737">
    <property type="term" value="C:cytoplasm"/>
    <property type="evidence" value="ECO:0007669"/>
    <property type="project" value="TreeGrafter"/>
</dbReference>
<evidence type="ECO:0000256" key="2">
    <source>
        <dbReference type="ARBA" id="ARBA00013139"/>
    </source>
</evidence>
<accession>A0A7W8QT26</accession>
<dbReference type="PRINTS" id="PR00096">
    <property type="entry name" value="GATASE"/>
</dbReference>
<dbReference type="AlphaFoldDB" id="A0A7W8QT26"/>
<dbReference type="CDD" id="cd01743">
    <property type="entry name" value="GATase1_Anthranilate_Synthase"/>
    <property type="match status" value="1"/>
</dbReference>
<reference evidence="9 10" key="1">
    <citation type="submission" date="2020-08" db="EMBL/GenBank/DDBJ databases">
        <title>Sequencing the genomes of 1000 actinobacteria strains.</title>
        <authorList>
            <person name="Klenk H.-P."/>
        </authorList>
    </citation>
    <scope>NUCLEOTIDE SEQUENCE [LARGE SCALE GENOMIC DNA]</scope>
    <source>
        <strain evidence="9 10">DSM 44551</strain>
    </source>
</reference>
<protein>
    <recommendedName>
        <fullName evidence="2">aminodeoxychorismate synthase</fullName>
        <ecNumber evidence="2">2.6.1.85</ecNumber>
    </recommendedName>
</protein>
<evidence type="ECO:0000256" key="5">
    <source>
        <dbReference type="SAM" id="MobiDB-lite"/>
    </source>
</evidence>
<evidence type="ECO:0000256" key="4">
    <source>
        <dbReference type="ARBA" id="ARBA00022962"/>
    </source>
</evidence>
<dbReference type="InterPro" id="IPR005801">
    <property type="entry name" value="ADC_synthase"/>
</dbReference>
<feature type="domain" description="Glutamine amidotransferase" evidence="6">
    <location>
        <begin position="20"/>
        <end position="203"/>
    </location>
</feature>
<dbReference type="PROSITE" id="PS51273">
    <property type="entry name" value="GATASE_TYPE_1"/>
    <property type="match status" value="1"/>
</dbReference>
<dbReference type="SUPFAM" id="SSF52317">
    <property type="entry name" value="Class I glutamine amidotransferase-like"/>
    <property type="match status" value="1"/>
</dbReference>
<evidence type="ECO:0000259" key="7">
    <source>
        <dbReference type="Pfam" id="PF00425"/>
    </source>
</evidence>
<dbReference type="InterPro" id="IPR029062">
    <property type="entry name" value="Class_I_gatase-like"/>
</dbReference>
<dbReference type="Pfam" id="PF00117">
    <property type="entry name" value="GATase"/>
    <property type="match status" value="1"/>
</dbReference>
<dbReference type="InterPro" id="IPR017926">
    <property type="entry name" value="GATASE"/>
</dbReference>
<dbReference type="PANTHER" id="PTHR11236:SF18">
    <property type="entry name" value="AMINODEOXYCHORISMATE SYNTHASE"/>
    <property type="match status" value="1"/>
</dbReference>